<keyword evidence="2" id="KW-0540">Nuclease</keyword>
<dbReference type="Pfam" id="PF07521">
    <property type="entry name" value="RMMBL"/>
    <property type="match status" value="1"/>
</dbReference>
<evidence type="ECO:0000256" key="3">
    <source>
        <dbReference type="ARBA" id="ARBA00022723"/>
    </source>
</evidence>
<keyword evidence="3" id="KW-0479">Metal-binding</keyword>
<dbReference type="SUPFAM" id="SSF56281">
    <property type="entry name" value="Metallo-hydrolase/oxidoreductase"/>
    <property type="match status" value="1"/>
</dbReference>
<protein>
    <submittedName>
        <fullName evidence="10">Ribonuclease J 1</fullName>
        <ecNumber evidence="10">3.1.-.-</ecNumber>
    </submittedName>
</protein>
<accession>A0ABY0FQ34</accession>
<dbReference type="InterPro" id="IPR042173">
    <property type="entry name" value="RNase_J_2"/>
</dbReference>
<evidence type="ECO:0000256" key="1">
    <source>
        <dbReference type="ARBA" id="ARBA00022490"/>
    </source>
</evidence>
<evidence type="ECO:0000256" key="7">
    <source>
        <dbReference type="ARBA" id="ARBA00022884"/>
    </source>
</evidence>
<dbReference type="InterPro" id="IPR011108">
    <property type="entry name" value="RMMBL"/>
</dbReference>
<dbReference type="InterPro" id="IPR055132">
    <property type="entry name" value="RNase_J_b_CASP"/>
</dbReference>
<evidence type="ECO:0000256" key="8">
    <source>
        <dbReference type="SAM" id="MobiDB-lite"/>
    </source>
</evidence>
<dbReference type="RefSeq" id="WP_129734175.1">
    <property type="nucleotide sequence ID" value="NZ_PRLM01000001.1"/>
</dbReference>
<evidence type="ECO:0000313" key="11">
    <source>
        <dbReference type="Proteomes" id="UP001191019"/>
    </source>
</evidence>
<dbReference type="Pfam" id="PF00753">
    <property type="entry name" value="Lactamase_B"/>
    <property type="match status" value="1"/>
</dbReference>
<evidence type="ECO:0000256" key="2">
    <source>
        <dbReference type="ARBA" id="ARBA00022722"/>
    </source>
</evidence>
<reference evidence="10 11" key="2">
    <citation type="journal article" date="2020" name="Cell Rep.">
        <title>Acquisition and Adaptation of Ultra-small Parasitic Reduced Genome Bacteria to Mammalian Hosts.</title>
        <authorList>
            <person name="McLean J.S."/>
            <person name="Bor B."/>
            <person name="Kerns K.A."/>
            <person name="Liu Q."/>
            <person name="To T.T."/>
            <person name="Solden L."/>
            <person name="Hendrickson E.L."/>
            <person name="Wrighton K."/>
            <person name="Shi W."/>
            <person name="He X."/>
        </authorList>
    </citation>
    <scope>NUCLEOTIDE SEQUENCE [LARGE SCALE GENOMIC DNA]</scope>
    <source>
        <strain evidence="10 11">TM7_G3_2_Rum_HOT_351B</strain>
    </source>
</reference>
<dbReference type="Gene3D" id="3.40.50.10710">
    <property type="entry name" value="Metallo-hydrolase/oxidoreductase"/>
    <property type="match status" value="1"/>
</dbReference>
<dbReference type="Gene3D" id="3.10.20.580">
    <property type="match status" value="1"/>
</dbReference>
<evidence type="ECO:0000256" key="6">
    <source>
        <dbReference type="ARBA" id="ARBA00022839"/>
    </source>
</evidence>
<dbReference type="EC" id="3.1.-.-" evidence="10"/>
<sequence>MNLKEEERRARLLKSRAERLPDIKKQFEMAQNRNFNSNFAPGGKDAKLVGKTAKRTKNAGKGPKNGSEGKNTNAKAVKGNKKVVKTAQTEAEKRKVNLSVSTRKGEMVHHQRMLSQDVNAQATQHIIGVPVNKSRYNGYGGTQVTNAQLKSARPDPESVRIIPIGGLGEFGIGKNMTLIEYKSEMIVVDMGVLFAGEDYPGVNYMIPDIKYLEDNRDKVKAICFTHAHLDHIGACKHLLPKFGPLVPIYGTDFTIGMIERQMSELQDEPDMNYVKVDPFKHEKFQVSEHLSVEFIHTLHSIPGNTAIVVRTPNGVIYLSGDWRHEENPMGIQTDYARIDEIVAKEGIDLMLNESTNIDSPGRHPHSEYDVGENLGRVMDHYASGRVIISCFSSQILRIELILKEAAKRGRKVAFSGFSMINNVEVALRAKSIKVPKDTIVKMEDIIKMPDEKVCIVCTGSQGELNAVLNRMVTGAHKYIKIKSTDTIVFSSNPIPGNEPHVVNTVDGLLREGAQVIQNGKTHLTNIGPLHLSGHAYYEDHVEFVTRLQPKNYMPYHGEFYMLEHNAEMAENVVGIAKERILIADDGDVVELTPEKKIRKCGRIHVGNKLYDDADQPVHEAVVKDRIHISREGIFVIVLTLSKKTGHLMKTPDIVSRAFIYLDNSEELIGKIRHYLRQKTDKSISTDPEMKVLKEEIKEDITHILFDATGHTPIVIPVINKV</sequence>
<keyword evidence="7" id="KW-0694">RNA-binding</keyword>
<keyword evidence="6" id="KW-0269">Exonuclease</keyword>
<comment type="caution">
    <text evidence="10">The sequence shown here is derived from an EMBL/GenBank/DDBJ whole genome shotgun (WGS) entry which is preliminary data.</text>
</comment>
<evidence type="ECO:0000313" key="10">
    <source>
        <dbReference type="EMBL" id="RYC75074.1"/>
    </source>
</evidence>
<dbReference type="InterPro" id="IPR041636">
    <property type="entry name" value="RNase_J_C"/>
</dbReference>
<evidence type="ECO:0000259" key="9">
    <source>
        <dbReference type="SMART" id="SM00849"/>
    </source>
</evidence>
<dbReference type="Gene3D" id="3.60.15.10">
    <property type="entry name" value="Ribonuclease Z/Hydroxyacylglutathione hydrolase-like"/>
    <property type="match status" value="1"/>
</dbReference>
<dbReference type="InterPro" id="IPR004613">
    <property type="entry name" value="RNase_J"/>
</dbReference>
<dbReference type="InterPro" id="IPR001279">
    <property type="entry name" value="Metallo-B-lactamas"/>
</dbReference>
<proteinExistence type="predicted"/>
<keyword evidence="4 10" id="KW-0378">Hydrolase</keyword>
<dbReference type="InterPro" id="IPR036866">
    <property type="entry name" value="RibonucZ/Hydroxyglut_hydro"/>
</dbReference>
<dbReference type="SMART" id="SM00849">
    <property type="entry name" value="Lactamase_B"/>
    <property type="match status" value="1"/>
</dbReference>
<dbReference type="PANTHER" id="PTHR43694:SF1">
    <property type="entry name" value="RIBONUCLEASE J"/>
    <property type="match status" value="1"/>
</dbReference>
<dbReference type="EMBL" id="PRLM01000001">
    <property type="protein sequence ID" value="RYC75074.1"/>
    <property type="molecule type" value="Genomic_DNA"/>
</dbReference>
<evidence type="ECO:0000256" key="4">
    <source>
        <dbReference type="ARBA" id="ARBA00022801"/>
    </source>
</evidence>
<dbReference type="PANTHER" id="PTHR43694">
    <property type="entry name" value="RIBONUCLEASE J"/>
    <property type="match status" value="1"/>
</dbReference>
<dbReference type="CDD" id="cd07714">
    <property type="entry name" value="RNaseJ_MBL-fold"/>
    <property type="match status" value="1"/>
</dbReference>
<dbReference type="Pfam" id="PF17770">
    <property type="entry name" value="RNase_J_C"/>
    <property type="match status" value="1"/>
</dbReference>
<feature type="region of interest" description="Disordered" evidence="8">
    <location>
        <begin position="54"/>
        <end position="83"/>
    </location>
</feature>
<dbReference type="GO" id="GO:0016787">
    <property type="term" value="F:hydrolase activity"/>
    <property type="evidence" value="ECO:0007669"/>
    <property type="project" value="UniProtKB-KW"/>
</dbReference>
<keyword evidence="11" id="KW-1185">Reference proteome</keyword>
<keyword evidence="5" id="KW-0862">Zinc</keyword>
<feature type="domain" description="Metallo-beta-lactamase" evidence="9">
    <location>
        <begin position="173"/>
        <end position="362"/>
    </location>
</feature>
<name>A0ABY0FQ34_9BACT</name>
<evidence type="ECO:0000256" key="5">
    <source>
        <dbReference type="ARBA" id="ARBA00022833"/>
    </source>
</evidence>
<organism evidence="10 11">
    <name type="scientific">Candidatus Nanosyncoccus alces</name>
    <dbReference type="NCBI Taxonomy" id="2171997"/>
    <lineage>
        <taxon>Bacteria</taxon>
        <taxon>Candidatus Saccharimonadota</taxon>
        <taxon>Candidatus Nanosyncoccalia</taxon>
        <taxon>Candidatus Nanosyncoccales</taxon>
        <taxon>Candidatus Nanosyncoccaceae</taxon>
        <taxon>Candidatus Nanosyncoccus</taxon>
    </lineage>
</organism>
<dbReference type="NCBIfam" id="TIGR00649">
    <property type="entry name" value="MG423"/>
    <property type="match status" value="1"/>
</dbReference>
<reference evidence="10 11" key="1">
    <citation type="journal article" date="2018" name="bioRxiv">
        <title>Evidence of independent acquisition and adaption of ultra-small bacteria to human hosts across the highly diverse yet reduced genomes of the phylum Saccharibacteria.</title>
        <authorList>
            <person name="McLean J.S."/>
            <person name="Bor B."/>
            <person name="To T.T."/>
            <person name="Liu Q."/>
            <person name="Kearns K.A."/>
            <person name="Solden L.M."/>
            <person name="Wrighton K.C."/>
            <person name="He X."/>
            <person name="Shi W."/>
        </authorList>
    </citation>
    <scope>NUCLEOTIDE SEQUENCE [LARGE SCALE GENOMIC DNA]</scope>
    <source>
        <strain evidence="10 11">TM7_G3_2_Rum_HOT_351B</strain>
    </source>
</reference>
<dbReference type="Pfam" id="PF22505">
    <property type="entry name" value="RNase_J_b_CASP"/>
    <property type="match status" value="1"/>
</dbReference>
<gene>
    <name evidence="10" type="primary">rnj1</name>
    <name evidence="10" type="ORF">G3RUM_00004</name>
</gene>
<keyword evidence="1" id="KW-0963">Cytoplasm</keyword>
<dbReference type="Proteomes" id="UP001191019">
    <property type="component" value="Unassembled WGS sequence"/>
</dbReference>